<evidence type="ECO:0000313" key="3">
    <source>
        <dbReference type="Proteomes" id="UP000732105"/>
    </source>
</evidence>
<dbReference type="PROSITE" id="PS51257">
    <property type="entry name" value="PROKAR_LIPOPROTEIN"/>
    <property type="match status" value="1"/>
</dbReference>
<feature type="chain" id="PRO_5045500521" evidence="1">
    <location>
        <begin position="31"/>
        <end position="440"/>
    </location>
</feature>
<gene>
    <name evidence="2" type="ORF">ELS83_12870</name>
</gene>
<feature type="signal peptide" evidence="1">
    <location>
        <begin position="1"/>
        <end position="30"/>
    </location>
</feature>
<comment type="caution">
    <text evidence="2">The sequence shown here is derived from an EMBL/GenBank/DDBJ whole genome shotgun (WGS) entry which is preliminary data.</text>
</comment>
<dbReference type="EMBL" id="RZNH01000021">
    <property type="protein sequence ID" value="NOU60709.1"/>
    <property type="molecule type" value="Genomic_DNA"/>
</dbReference>
<proteinExistence type="predicted"/>
<keyword evidence="1" id="KW-0732">Signal</keyword>
<dbReference type="Proteomes" id="UP000732105">
    <property type="component" value="Unassembled WGS sequence"/>
</dbReference>
<sequence length="440" mass="48319">MYKLKNNFKMKKYLSLAFVFLFGFALFSCSDDDDNDSNPNPEPEPEVRDNFSVLGVIEGAYYLAQTESLSEGTLSFVNNGTQLEADQAARIIASGDYLYSLNYGTGLLTQLKANTNGGYDIVKEINAGLSVGTNRPRFKLASEDIIMVYNVTVEPIKDQDDNIIDNTCTLRLASVSIPDLTIANLNEFVIPQSDNAKQGGTIGYHPMRVDGPVISEDKIYFGLMHMDMSDPTTPPPFRKPKQTGLETLVFDYPSLTNGTVVESSVASGHTTGYRAPSMHVDEEGDVYQVNWFMSGNSFDLSAGDKTVISRLRDGVYDQAYSFNVSEALGLSTNIASVGWFYVGNGIGYMPIQLEDEGTYYNSNSWSVAKIDVYNKTAVKLDVPLSGLFSYENGVAANEMFYMAISPIGGESYVYEFDPESNDFTQGLKLDGGNVVVDGVY</sequence>
<organism evidence="2 3">
    <name type="scientific">Marinifilum caeruleilacunae</name>
    <dbReference type="NCBI Taxonomy" id="2499076"/>
    <lineage>
        <taxon>Bacteria</taxon>
        <taxon>Pseudomonadati</taxon>
        <taxon>Bacteroidota</taxon>
        <taxon>Bacteroidia</taxon>
        <taxon>Marinilabiliales</taxon>
        <taxon>Marinifilaceae</taxon>
    </lineage>
</organism>
<reference evidence="2 3" key="1">
    <citation type="submission" date="2018-12" db="EMBL/GenBank/DDBJ databases">
        <title>Marinifilum JC070 sp. nov., a marine bacterium isolated from Yongle Blue Hole in the South China Sea.</title>
        <authorList>
            <person name="Fu T."/>
        </authorList>
    </citation>
    <scope>NUCLEOTIDE SEQUENCE [LARGE SCALE GENOMIC DNA]</scope>
    <source>
        <strain evidence="2 3">JC070</strain>
    </source>
</reference>
<keyword evidence="3" id="KW-1185">Reference proteome</keyword>
<protein>
    <submittedName>
        <fullName evidence="2">DUF4374 domain-containing protein</fullName>
    </submittedName>
</protein>
<evidence type="ECO:0000256" key="1">
    <source>
        <dbReference type="SAM" id="SignalP"/>
    </source>
</evidence>
<accession>A0ABX1WXV0</accession>
<evidence type="ECO:0000313" key="2">
    <source>
        <dbReference type="EMBL" id="NOU60709.1"/>
    </source>
</evidence>
<name>A0ABX1WXV0_9BACT</name>